<evidence type="ECO:0000313" key="2">
    <source>
        <dbReference type="EMBL" id="KAB7494217.1"/>
    </source>
</evidence>
<gene>
    <name evidence="2" type="ORF">Anas_12028</name>
</gene>
<dbReference type="AlphaFoldDB" id="A0A5N5SJR2"/>
<feature type="transmembrane region" description="Helical" evidence="1">
    <location>
        <begin position="73"/>
        <end position="91"/>
    </location>
</feature>
<comment type="caution">
    <text evidence="2">The sequence shown here is derived from an EMBL/GenBank/DDBJ whole genome shotgun (WGS) entry which is preliminary data.</text>
</comment>
<organism evidence="2 3">
    <name type="scientific">Armadillidium nasatum</name>
    <dbReference type="NCBI Taxonomy" id="96803"/>
    <lineage>
        <taxon>Eukaryota</taxon>
        <taxon>Metazoa</taxon>
        <taxon>Ecdysozoa</taxon>
        <taxon>Arthropoda</taxon>
        <taxon>Crustacea</taxon>
        <taxon>Multicrustacea</taxon>
        <taxon>Malacostraca</taxon>
        <taxon>Eumalacostraca</taxon>
        <taxon>Peracarida</taxon>
        <taxon>Isopoda</taxon>
        <taxon>Oniscidea</taxon>
        <taxon>Crinocheta</taxon>
        <taxon>Armadillidiidae</taxon>
        <taxon>Armadillidium</taxon>
    </lineage>
</organism>
<protein>
    <submittedName>
        <fullName evidence="2">Uncharacterized protein</fullName>
    </submittedName>
</protein>
<dbReference type="PANTHER" id="PTHR11161">
    <property type="entry name" value="O-ACYLTRANSFERASE"/>
    <property type="match status" value="1"/>
</dbReference>
<name>A0A5N5SJR2_9CRUS</name>
<sequence>MQLFLIVPFVFLPRIYDKLNGYLWLFFLTLMSQIIPLIIMIINEFPPIPFPYTAVQENYEYFSKYYEVPWCRSAPWFIGIWTGIILVKYPHKLNRLTKVKKIILVFFQ</sequence>
<dbReference type="InterPro" id="IPR052728">
    <property type="entry name" value="O2_lipid_transport_reg"/>
</dbReference>
<feature type="transmembrane region" description="Helical" evidence="1">
    <location>
        <begin position="21"/>
        <end position="42"/>
    </location>
</feature>
<dbReference type="EMBL" id="SEYY01024315">
    <property type="protein sequence ID" value="KAB7494217.1"/>
    <property type="molecule type" value="Genomic_DNA"/>
</dbReference>
<dbReference type="OrthoDB" id="207378at2759"/>
<keyword evidence="1" id="KW-0472">Membrane</keyword>
<feature type="non-terminal residue" evidence="2">
    <location>
        <position position="108"/>
    </location>
</feature>
<evidence type="ECO:0000256" key="1">
    <source>
        <dbReference type="SAM" id="Phobius"/>
    </source>
</evidence>
<proteinExistence type="predicted"/>
<keyword evidence="1" id="KW-0812">Transmembrane</keyword>
<reference evidence="2 3" key="1">
    <citation type="journal article" date="2019" name="PLoS Biol.">
        <title>Sex chromosomes control vertical transmission of feminizing Wolbachia symbionts in an isopod.</title>
        <authorList>
            <person name="Becking T."/>
            <person name="Chebbi M.A."/>
            <person name="Giraud I."/>
            <person name="Moumen B."/>
            <person name="Laverre T."/>
            <person name="Caubet Y."/>
            <person name="Peccoud J."/>
            <person name="Gilbert C."/>
            <person name="Cordaux R."/>
        </authorList>
    </citation>
    <scope>NUCLEOTIDE SEQUENCE [LARGE SCALE GENOMIC DNA]</scope>
    <source>
        <strain evidence="2">ANa2</strain>
        <tissue evidence="2">Whole body excluding digestive tract and cuticle</tissue>
    </source>
</reference>
<dbReference type="PANTHER" id="PTHR11161:SF69">
    <property type="entry name" value="NOSE RESISTANT TO FLUOXETINE PROTEIN 6-LIKE PROTEIN"/>
    <property type="match status" value="1"/>
</dbReference>
<accession>A0A5N5SJR2</accession>
<keyword evidence="1" id="KW-1133">Transmembrane helix</keyword>
<dbReference type="Proteomes" id="UP000326759">
    <property type="component" value="Unassembled WGS sequence"/>
</dbReference>
<keyword evidence="3" id="KW-1185">Reference proteome</keyword>
<evidence type="ECO:0000313" key="3">
    <source>
        <dbReference type="Proteomes" id="UP000326759"/>
    </source>
</evidence>